<organism evidence="1 2">
    <name type="scientific">Rubritalea squalenifaciens DSM 18772</name>
    <dbReference type="NCBI Taxonomy" id="1123071"/>
    <lineage>
        <taxon>Bacteria</taxon>
        <taxon>Pseudomonadati</taxon>
        <taxon>Verrucomicrobiota</taxon>
        <taxon>Verrucomicrobiia</taxon>
        <taxon>Verrucomicrobiales</taxon>
        <taxon>Rubritaleaceae</taxon>
        <taxon>Rubritalea</taxon>
    </lineage>
</organism>
<reference evidence="1 2" key="1">
    <citation type="submission" date="2016-11" db="EMBL/GenBank/DDBJ databases">
        <authorList>
            <person name="Jaros S."/>
            <person name="Januszkiewicz K."/>
            <person name="Wedrychowicz H."/>
        </authorList>
    </citation>
    <scope>NUCLEOTIDE SEQUENCE [LARGE SCALE GENOMIC DNA]</scope>
    <source>
        <strain evidence="1 2">DSM 18772</strain>
    </source>
</reference>
<keyword evidence="2" id="KW-1185">Reference proteome</keyword>
<proteinExistence type="predicted"/>
<dbReference type="PROSITE" id="PS51257">
    <property type="entry name" value="PROKAR_LIPOPROTEIN"/>
    <property type="match status" value="1"/>
</dbReference>
<dbReference type="EMBL" id="FQYR01000004">
    <property type="protein sequence ID" value="SHJ71342.1"/>
    <property type="molecule type" value="Genomic_DNA"/>
</dbReference>
<dbReference type="Proteomes" id="UP000184510">
    <property type="component" value="Unassembled WGS sequence"/>
</dbReference>
<dbReference type="AlphaFoldDB" id="A0A1M6LJJ0"/>
<protein>
    <submittedName>
        <fullName evidence="1">Uncharacterized protein</fullName>
    </submittedName>
</protein>
<gene>
    <name evidence="1" type="ORF">SAMN02745181_2414</name>
</gene>
<evidence type="ECO:0000313" key="1">
    <source>
        <dbReference type="EMBL" id="SHJ71342.1"/>
    </source>
</evidence>
<sequence length="54" mass="6077">MARLMQVSTVMKIGKEWFAVLLVALLGVGCLWASHKVKPRTAQHEVQPVKSFQK</sequence>
<dbReference type="InParanoid" id="A0A1M6LJJ0"/>
<name>A0A1M6LJJ0_9BACT</name>
<evidence type="ECO:0000313" key="2">
    <source>
        <dbReference type="Proteomes" id="UP000184510"/>
    </source>
</evidence>
<accession>A0A1M6LJJ0</accession>